<feature type="transmembrane region" description="Helical" evidence="7">
    <location>
        <begin position="349"/>
        <end position="366"/>
    </location>
</feature>
<evidence type="ECO:0000259" key="8">
    <source>
        <dbReference type="Pfam" id="PF19053"/>
    </source>
</evidence>
<keyword evidence="5 7" id="KW-1133">Transmembrane helix</keyword>
<feature type="transmembrane region" description="Helical" evidence="7">
    <location>
        <begin position="326"/>
        <end position="343"/>
    </location>
</feature>
<keyword evidence="3" id="KW-1003">Cell membrane</keyword>
<comment type="similarity">
    <text evidence="2">Belongs to the EccD/Snm4 family.</text>
</comment>
<accession>A0A060ZLK1</accession>
<evidence type="ECO:0000256" key="1">
    <source>
        <dbReference type="ARBA" id="ARBA00004651"/>
    </source>
</evidence>
<organism evidence="9">
    <name type="scientific">Streptomyces iranensis</name>
    <dbReference type="NCBI Taxonomy" id="576784"/>
    <lineage>
        <taxon>Bacteria</taxon>
        <taxon>Bacillati</taxon>
        <taxon>Actinomycetota</taxon>
        <taxon>Actinomycetes</taxon>
        <taxon>Kitasatosporales</taxon>
        <taxon>Streptomycetaceae</taxon>
        <taxon>Streptomyces</taxon>
        <taxon>Streptomyces violaceusniger group</taxon>
    </lineage>
</organism>
<dbReference type="EMBL" id="LK022848">
    <property type="protein sequence ID" value="CDR06893.1"/>
    <property type="molecule type" value="Genomic_DNA"/>
</dbReference>
<feature type="transmembrane region" description="Helical" evidence="7">
    <location>
        <begin position="378"/>
        <end position="398"/>
    </location>
</feature>
<protein>
    <submittedName>
        <fullName evidence="9">Secretion protein snm4</fullName>
    </submittedName>
    <submittedName>
        <fullName evidence="10">Type VII secretion integral membrane protein EccD</fullName>
    </submittedName>
</protein>
<dbReference type="InterPro" id="IPR006707">
    <property type="entry name" value="T7SS_EccD"/>
</dbReference>
<dbReference type="Pfam" id="PF19053">
    <property type="entry name" value="EccD"/>
    <property type="match status" value="1"/>
</dbReference>
<keyword evidence="6 7" id="KW-0472">Membrane</keyword>
<feature type="transmembrane region" description="Helical" evidence="7">
    <location>
        <begin position="123"/>
        <end position="142"/>
    </location>
</feature>
<feature type="transmembrane region" description="Helical" evidence="7">
    <location>
        <begin position="435"/>
        <end position="461"/>
    </location>
</feature>
<evidence type="ECO:0000313" key="10">
    <source>
        <dbReference type="EMBL" id="MBP2067740.1"/>
    </source>
</evidence>
<evidence type="ECO:0000256" key="4">
    <source>
        <dbReference type="ARBA" id="ARBA00022692"/>
    </source>
</evidence>
<gene>
    <name evidence="10" type="ORF">J2Z30_008807</name>
    <name evidence="9" type="ORF">SIRAN3761</name>
</gene>
<reference evidence="9" key="1">
    <citation type="submission" date="2014-05" db="EMBL/GenBank/DDBJ databases">
        <authorList>
            <person name="Horn Fabian"/>
        </authorList>
    </citation>
    <scope>NUCLEOTIDE SEQUENCE</scope>
</reference>
<dbReference type="PIRSF" id="PIRSF017804">
    <property type="entry name" value="Secretion_EccD1"/>
    <property type="match status" value="1"/>
</dbReference>
<feature type="transmembrane region" description="Helical" evidence="7">
    <location>
        <begin position="263"/>
        <end position="285"/>
    </location>
</feature>
<evidence type="ECO:0000313" key="9">
    <source>
        <dbReference type="EMBL" id="CDR06893.1"/>
    </source>
</evidence>
<dbReference type="InterPro" id="IPR044049">
    <property type="entry name" value="EccD_transm"/>
</dbReference>
<reference evidence="10 11" key="2">
    <citation type="submission" date="2021-03" db="EMBL/GenBank/DDBJ databases">
        <title>Genomic Encyclopedia of Type Strains, Phase IV (KMG-IV): sequencing the most valuable type-strain genomes for metagenomic binning, comparative biology and taxonomic classification.</title>
        <authorList>
            <person name="Goeker M."/>
        </authorList>
    </citation>
    <scope>NUCLEOTIDE SEQUENCE [LARGE SCALE GENOMIC DNA]</scope>
    <source>
        <strain evidence="10 11">DSM 41954</strain>
    </source>
</reference>
<name>A0A060ZLK1_9ACTN</name>
<dbReference type="GO" id="GO:0022857">
    <property type="term" value="F:transmembrane transporter activity"/>
    <property type="evidence" value="ECO:0007669"/>
    <property type="project" value="InterPro"/>
</dbReference>
<dbReference type="AlphaFoldDB" id="A0A060ZLK1"/>
<feature type="transmembrane region" description="Helical" evidence="7">
    <location>
        <begin position="236"/>
        <end position="257"/>
    </location>
</feature>
<dbReference type="GO" id="GO:0005886">
    <property type="term" value="C:plasma membrane"/>
    <property type="evidence" value="ECO:0007669"/>
    <property type="project" value="UniProtKB-SubCell"/>
</dbReference>
<comment type="subcellular location">
    <subcellularLocation>
        <location evidence="1">Cell membrane</location>
        <topology evidence="1">Multi-pass membrane protein</topology>
    </subcellularLocation>
</comment>
<feature type="transmembrane region" description="Helical" evidence="7">
    <location>
        <begin position="174"/>
        <end position="196"/>
    </location>
</feature>
<feature type="transmembrane region" description="Helical" evidence="7">
    <location>
        <begin position="148"/>
        <end position="167"/>
    </location>
</feature>
<dbReference type="InterPro" id="IPR024962">
    <property type="entry name" value="YukD-like"/>
</dbReference>
<evidence type="ECO:0000256" key="5">
    <source>
        <dbReference type="ARBA" id="ARBA00022989"/>
    </source>
</evidence>
<evidence type="ECO:0000256" key="7">
    <source>
        <dbReference type="SAM" id="Phobius"/>
    </source>
</evidence>
<proteinExistence type="inferred from homology"/>
<dbReference type="EMBL" id="JAGGLR010000033">
    <property type="protein sequence ID" value="MBP2067740.1"/>
    <property type="molecule type" value="Genomic_DNA"/>
</dbReference>
<feature type="domain" description="EccD-like transmembrane" evidence="8">
    <location>
        <begin position="122"/>
        <end position="464"/>
    </location>
</feature>
<dbReference type="PRINTS" id="PR01035">
    <property type="entry name" value="TCRTETA"/>
</dbReference>
<dbReference type="Proteomes" id="UP000756710">
    <property type="component" value="Unassembled WGS sequence"/>
</dbReference>
<dbReference type="Pfam" id="PF08817">
    <property type="entry name" value="YukD"/>
    <property type="match status" value="1"/>
</dbReference>
<evidence type="ECO:0000313" key="11">
    <source>
        <dbReference type="Proteomes" id="UP000756710"/>
    </source>
</evidence>
<evidence type="ECO:0000256" key="2">
    <source>
        <dbReference type="ARBA" id="ARBA00006162"/>
    </source>
</evidence>
<sequence length="466" mass="47390">MTDNQVAGLCRLTVRAPAKSIDLAVPSDVPVADLLPAVVGYGGDNLAETGIDHGGWVLQRLGGEPLDEERSLDSYDLRDGETLYLRPRIDALPEVHLDDLVDGISTTMQDRPHGWTPLASTRLLRGFAVTALLAGLAVLALPGGSSDLRALCAAAAGVLLLAGAGSASRAVDDAAAGAALGFMVGPYLALAGWLLPGGDLGGPHSHEVLGARLLAACAAGAGGAIVALAAVASFAALFLGLAVVMLFGTFAGALMAVTDLGPAHVAGVLALVAVILGAFVPSLAFRMSGMRMPPLPTNAQQLQEGIEPHPTGVVAARSVLADGWMSSLYGAVGAVCAVCLAVLTHDDGLAEVIMAVVLSLLLLLHGRGLGNVWQRLSLFIPGAGGFLLLALFNALSYAPGSRMVLVAGLLAATAGIAIASWTVPGRRIVPYWGRAAEILHTTAAIALLPLALWVLGVYSALRGLNG</sequence>
<dbReference type="NCBIfam" id="TIGR03920">
    <property type="entry name" value="T7SS_EccD"/>
    <property type="match status" value="1"/>
</dbReference>
<dbReference type="HOGENOM" id="CLU_028325_1_0_11"/>
<dbReference type="RefSeq" id="WP_044570524.1">
    <property type="nucleotide sequence ID" value="NZ_BAABDR010000005.1"/>
</dbReference>
<keyword evidence="4 7" id="KW-0812">Transmembrane</keyword>
<evidence type="ECO:0000256" key="6">
    <source>
        <dbReference type="ARBA" id="ARBA00023136"/>
    </source>
</evidence>
<dbReference type="InterPro" id="IPR001958">
    <property type="entry name" value="Tet-R_TetA/multi-R_MdtG-like"/>
</dbReference>
<feature type="transmembrane region" description="Helical" evidence="7">
    <location>
        <begin position="404"/>
        <end position="423"/>
    </location>
</feature>
<evidence type="ECO:0000256" key="3">
    <source>
        <dbReference type="ARBA" id="ARBA00022475"/>
    </source>
</evidence>
<dbReference type="Gene3D" id="3.10.20.90">
    <property type="entry name" value="Phosphatidylinositol 3-kinase Catalytic Subunit, Chain A, domain 1"/>
    <property type="match status" value="1"/>
</dbReference>
<keyword evidence="11" id="KW-1185">Reference proteome</keyword>
<feature type="transmembrane region" description="Helical" evidence="7">
    <location>
        <begin position="208"/>
        <end position="229"/>
    </location>
</feature>